<comment type="caution">
    <text evidence="2">The sequence shown here is derived from an EMBL/GenBank/DDBJ whole genome shotgun (WGS) entry which is preliminary data.</text>
</comment>
<gene>
    <name evidence="2" type="ORF">D7V21_03075</name>
</gene>
<sequence length="157" mass="18668">MTVRLCYASQRNRLHPDLLEDLQDILSIARDFNQLNQIYGVLYYADNAFFQCLEGEQEIVENLFERIKKDARHEDIIHLGTQVIDKIYFKKWSMKYVQQNSTVNHFFKTIGHDVFRPNYLTHENLNHFLHELVTAEQVKIRTRKKVGLTNRGISPFL</sequence>
<dbReference type="SUPFAM" id="SSF54975">
    <property type="entry name" value="Acylphosphatase/BLUF domain-like"/>
    <property type="match status" value="1"/>
</dbReference>
<protein>
    <submittedName>
        <fullName evidence="2">BLUF domain-containing protein</fullName>
    </submittedName>
</protein>
<evidence type="ECO:0000313" key="3">
    <source>
        <dbReference type="Proteomes" id="UP000269001"/>
    </source>
</evidence>
<dbReference type="InterPro" id="IPR036046">
    <property type="entry name" value="Acylphosphatase-like_dom_sf"/>
</dbReference>
<evidence type="ECO:0000313" key="2">
    <source>
        <dbReference type="EMBL" id="RKG35865.1"/>
    </source>
</evidence>
<dbReference type="GO" id="GO:0009882">
    <property type="term" value="F:blue light photoreceptor activity"/>
    <property type="evidence" value="ECO:0007669"/>
    <property type="project" value="InterPro"/>
</dbReference>
<organism evidence="2 3">
    <name type="scientific">Acinetobacter guerrae</name>
    <dbReference type="NCBI Taxonomy" id="1843371"/>
    <lineage>
        <taxon>Bacteria</taxon>
        <taxon>Pseudomonadati</taxon>
        <taxon>Pseudomonadota</taxon>
        <taxon>Gammaproteobacteria</taxon>
        <taxon>Moraxellales</taxon>
        <taxon>Moraxellaceae</taxon>
        <taxon>Acinetobacter</taxon>
    </lineage>
</organism>
<dbReference type="InterPro" id="IPR007024">
    <property type="entry name" value="BLUF_domain"/>
</dbReference>
<dbReference type="RefSeq" id="WP_120369057.1">
    <property type="nucleotide sequence ID" value="NZ_RAXU01000002.1"/>
</dbReference>
<accession>A0A3A8EMN4</accession>
<dbReference type="EMBL" id="RAXU01000002">
    <property type="protein sequence ID" value="RKG35865.1"/>
    <property type="molecule type" value="Genomic_DNA"/>
</dbReference>
<name>A0A3A8EMN4_9GAMM</name>
<dbReference type="GO" id="GO:0071949">
    <property type="term" value="F:FAD binding"/>
    <property type="evidence" value="ECO:0007669"/>
    <property type="project" value="InterPro"/>
</dbReference>
<keyword evidence="3" id="KW-1185">Reference proteome</keyword>
<dbReference type="Pfam" id="PF04940">
    <property type="entry name" value="BLUF"/>
    <property type="match status" value="1"/>
</dbReference>
<dbReference type="SMART" id="SM01034">
    <property type="entry name" value="BLUF"/>
    <property type="match status" value="1"/>
</dbReference>
<evidence type="ECO:0000259" key="1">
    <source>
        <dbReference type="PROSITE" id="PS50925"/>
    </source>
</evidence>
<proteinExistence type="predicted"/>
<dbReference type="AlphaFoldDB" id="A0A3A8EMN4"/>
<reference evidence="2 3" key="1">
    <citation type="submission" date="2018-09" db="EMBL/GenBank/DDBJ databases">
        <title>The draft genome of Acinetobacter spp. strains.</title>
        <authorList>
            <person name="Qin J."/>
            <person name="Feng Y."/>
            <person name="Zong Z."/>
        </authorList>
    </citation>
    <scope>NUCLEOTIDE SEQUENCE [LARGE SCALE GENOMIC DNA]</scope>
    <source>
        <strain evidence="2 3">WCHAc060096</strain>
    </source>
</reference>
<feature type="domain" description="BLUF" evidence="1">
    <location>
        <begin position="2"/>
        <end position="95"/>
    </location>
</feature>
<dbReference type="Gene3D" id="3.30.70.100">
    <property type="match status" value="1"/>
</dbReference>
<dbReference type="Proteomes" id="UP000269001">
    <property type="component" value="Unassembled WGS sequence"/>
</dbReference>
<dbReference type="PROSITE" id="PS50925">
    <property type="entry name" value="BLUF"/>
    <property type="match status" value="1"/>
</dbReference>